<feature type="domain" description="AtuA-like ferredoxin-fold" evidence="3">
    <location>
        <begin position="465"/>
        <end position="562"/>
    </location>
</feature>
<dbReference type="PANTHER" id="PTHR47585">
    <property type="match status" value="1"/>
</dbReference>
<keyword evidence="5" id="KW-1185">Reference proteome</keyword>
<evidence type="ECO:0000259" key="2">
    <source>
        <dbReference type="Pfam" id="PF07287"/>
    </source>
</evidence>
<organism evidence="4 5">
    <name type="scientific">Williamsia marianensis</name>
    <dbReference type="NCBI Taxonomy" id="85044"/>
    <lineage>
        <taxon>Bacteria</taxon>
        <taxon>Bacillati</taxon>
        <taxon>Actinomycetota</taxon>
        <taxon>Actinomycetes</taxon>
        <taxon>Mycobacteriales</taxon>
        <taxon>Nocardiaceae</taxon>
        <taxon>Williamsia</taxon>
    </lineage>
</organism>
<dbReference type="InterPro" id="IPR056362">
    <property type="entry name" value="AtuA-like_ferredoxin_dom"/>
</dbReference>
<sequence length="572" mass="60013">MSAVRIGNASGFYGDRFAAMQEMLTGGELDYLTGDYLAELTMLILGRDRLKDSTLGYAKTFLRQMETNLGTAMDRGVKIVSNAGGVNPAGLAEALTRLAGELGLSPSIAYVDGDDLTASAADLGLGTPLTANAYLGGFGIAAALQAGADIVVTGRVTDASLAVGPAIAHFGWEPDHLDQIAGAMVAGHIIECGTQATGGNYAFFTEIADLRHPGFPIAEVEADGSSVITKHAGTGGAVTVGTVTAQLLYEVGGPRYLGPDATTRLDTIELEDLGDDRVRVTGVRGEAPPDTLKVSLNHLAGFRNEITMILTGLDIEAKAELVRAQFESELHRAPADLTWTLTRLDQTDAPTQQQASAVLQCVAKDTDPKVVGRQFSSAAVELALASYPGFTMTAPPGAGSPFAVFEPGYVPAHSVPHRVHLADGTTLDIDASPVATSAPAADTLSPNEPDEPADPARWGLTRRAPLGDIAGARSGDKGGSANVGVWVRNPDHFEWLVATLTADRFTALIPEAAGLTVHRHVFPNLLAINFVIEGILGRGVADNVRFDPQAKGLGEWLRSRHIDIPIEFGELT</sequence>
<dbReference type="PANTHER" id="PTHR47585:SF1">
    <property type="entry name" value="DUF1446 DOMAIN-CONTAINING PROTEIN"/>
    <property type="match status" value="1"/>
</dbReference>
<dbReference type="Pfam" id="PF07287">
    <property type="entry name" value="AtuA"/>
    <property type="match status" value="1"/>
</dbReference>
<gene>
    <name evidence="4" type="ORF">R4198_01550</name>
</gene>
<accession>A0ABU4EMB8</accession>
<proteinExistence type="predicted"/>
<protein>
    <submittedName>
        <fullName evidence="4">Acyclic terpene utilization AtuA family protein</fullName>
    </submittedName>
</protein>
<dbReference type="EMBL" id="JAWLUM010000001">
    <property type="protein sequence ID" value="MDV7132362.1"/>
    <property type="molecule type" value="Genomic_DNA"/>
</dbReference>
<evidence type="ECO:0000256" key="1">
    <source>
        <dbReference type="SAM" id="MobiDB-lite"/>
    </source>
</evidence>
<dbReference type="Proteomes" id="UP001185792">
    <property type="component" value="Unassembled WGS sequence"/>
</dbReference>
<dbReference type="RefSeq" id="WP_317711863.1">
    <property type="nucleotide sequence ID" value="NZ_JAWLUM010000001.1"/>
</dbReference>
<evidence type="ECO:0000313" key="5">
    <source>
        <dbReference type="Proteomes" id="UP001185792"/>
    </source>
</evidence>
<name>A0ABU4EMB8_WILMA</name>
<dbReference type="Pfam" id="PF23544">
    <property type="entry name" value="AtuA_ferredoxin"/>
    <property type="match status" value="1"/>
</dbReference>
<evidence type="ECO:0000259" key="3">
    <source>
        <dbReference type="Pfam" id="PF23544"/>
    </source>
</evidence>
<reference evidence="4 5" key="1">
    <citation type="submission" date="2023-10" db="EMBL/GenBank/DDBJ databases">
        <title>Development of a sustainable strategy for remediation of hydrocarbon-contaminated territories based on the waste exchange concept.</title>
        <authorList>
            <person name="Krivoruchko A."/>
        </authorList>
    </citation>
    <scope>NUCLEOTIDE SEQUENCE [LARGE SCALE GENOMIC DNA]</scope>
    <source>
        <strain evidence="4 5">IEGM 1236</strain>
    </source>
</reference>
<feature type="region of interest" description="Disordered" evidence="1">
    <location>
        <begin position="436"/>
        <end position="459"/>
    </location>
</feature>
<comment type="caution">
    <text evidence="4">The sequence shown here is derived from an EMBL/GenBank/DDBJ whole genome shotgun (WGS) entry which is preliminary data.</text>
</comment>
<dbReference type="InterPro" id="IPR010839">
    <property type="entry name" value="AtuA_N"/>
</dbReference>
<evidence type="ECO:0000313" key="4">
    <source>
        <dbReference type="EMBL" id="MDV7132362.1"/>
    </source>
</evidence>
<feature type="domain" description="Acyclic terpene utilisation N-terminal" evidence="2">
    <location>
        <begin position="4"/>
        <end position="421"/>
    </location>
</feature>